<evidence type="ECO:0000256" key="2">
    <source>
        <dbReference type="ARBA" id="ARBA00011266"/>
    </source>
</evidence>
<accession>A0A2G2Z2S9</accession>
<evidence type="ECO:0000256" key="3">
    <source>
        <dbReference type="ARBA" id="ARBA00022980"/>
    </source>
</evidence>
<proteinExistence type="inferred from homology"/>
<dbReference type="Pfam" id="PF13952">
    <property type="entry name" value="DUF4216"/>
    <property type="match status" value="1"/>
</dbReference>
<dbReference type="EMBL" id="AYRZ02000007">
    <property type="protein sequence ID" value="PHT76306.1"/>
    <property type="molecule type" value="Genomic_DNA"/>
</dbReference>
<dbReference type="Gene3D" id="1.10.10.1410">
    <property type="match status" value="1"/>
</dbReference>
<sequence length="180" mass="20721">MQEDQNFTSDCVKRFWYEHDPFSLATQAKQVLYINHAKLGEDWRIVLKFQARHIYDVPEKENSKIENNELPVTNVEVYQDTSLESKLIVNDIVDILSQLHRDDVESITIDANVIELEAQTKYEVEVDYNGEDSGKEDDSMVEYISDHEENKVGAEGEDDRIQLLLSEVKGKDITELIVAG</sequence>
<comment type="similarity">
    <text evidence="1">Belongs to the eukaryotic ribosomal protein P1/P2 family.</text>
</comment>
<dbReference type="Proteomes" id="UP000222542">
    <property type="component" value="Unassembled WGS sequence"/>
</dbReference>
<evidence type="ECO:0000313" key="6">
    <source>
        <dbReference type="EMBL" id="PHT76306.1"/>
    </source>
</evidence>
<dbReference type="Gramene" id="PHT76306">
    <property type="protein sequence ID" value="PHT76306"/>
    <property type="gene ID" value="T459_19828"/>
</dbReference>
<evidence type="ECO:0000313" key="7">
    <source>
        <dbReference type="Proteomes" id="UP000222542"/>
    </source>
</evidence>
<reference evidence="6 7" key="1">
    <citation type="journal article" date="2014" name="Nat. Genet.">
        <title>Genome sequence of the hot pepper provides insights into the evolution of pungency in Capsicum species.</title>
        <authorList>
            <person name="Kim S."/>
            <person name="Park M."/>
            <person name="Yeom S.I."/>
            <person name="Kim Y.M."/>
            <person name="Lee J.M."/>
            <person name="Lee H.A."/>
            <person name="Seo E."/>
            <person name="Choi J."/>
            <person name="Cheong K."/>
            <person name="Kim K.T."/>
            <person name="Jung K."/>
            <person name="Lee G.W."/>
            <person name="Oh S.K."/>
            <person name="Bae C."/>
            <person name="Kim S.B."/>
            <person name="Lee H.Y."/>
            <person name="Kim S.Y."/>
            <person name="Kim M.S."/>
            <person name="Kang B.C."/>
            <person name="Jo Y.D."/>
            <person name="Yang H.B."/>
            <person name="Jeong H.J."/>
            <person name="Kang W.H."/>
            <person name="Kwon J.K."/>
            <person name="Shin C."/>
            <person name="Lim J.Y."/>
            <person name="Park J.H."/>
            <person name="Huh J.H."/>
            <person name="Kim J.S."/>
            <person name="Kim B.D."/>
            <person name="Cohen O."/>
            <person name="Paran I."/>
            <person name="Suh M.C."/>
            <person name="Lee S.B."/>
            <person name="Kim Y.K."/>
            <person name="Shin Y."/>
            <person name="Noh S.J."/>
            <person name="Park J."/>
            <person name="Seo Y.S."/>
            <person name="Kwon S.Y."/>
            <person name="Kim H.A."/>
            <person name="Park J.M."/>
            <person name="Kim H.J."/>
            <person name="Choi S.B."/>
            <person name="Bosland P.W."/>
            <person name="Reeves G."/>
            <person name="Jo S.H."/>
            <person name="Lee B.W."/>
            <person name="Cho H.T."/>
            <person name="Choi H.S."/>
            <person name="Lee M.S."/>
            <person name="Yu Y."/>
            <person name="Do Choi Y."/>
            <person name="Park B.S."/>
            <person name="van Deynze A."/>
            <person name="Ashrafi H."/>
            <person name="Hill T."/>
            <person name="Kim W.T."/>
            <person name="Pai H.S."/>
            <person name="Ahn H.K."/>
            <person name="Yeam I."/>
            <person name="Giovannoni J.J."/>
            <person name="Rose J.K."/>
            <person name="Sorensen I."/>
            <person name="Lee S.J."/>
            <person name="Kim R.W."/>
            <person name="Choi I.Y."/>
            <person name="Choi B.S."/>
            <person name="Lim J.S."/>
            <person name="Lee Y.H."/>
            <person name="Choi D."/>
        </authorList>
    </citation>
    <scope>NUCLEOTIDE SEQUENCE [LARGE SCALE GENOMIC DNA]</scope>
    <source>
        <strain evidence="7">cv. CM334</strain>
    </source>
</reference>
<dbReference type="GO" id="GO:1990904">
    <property type="term" value="C:ribonucleoprotein complex"/>
    <property type="evidence" value="ECO:0007669"/>
    <property type="project" value="UniProtKB-KW"/>
</dbReference>
<dbReference type="InterPro" id="IPR038716">
    <property type="entry name" value="P1/P2_N_sf"/>
</dbReference>
<dbReference type="AlphaFoldDB" id="A0A2G2Z2S9"/>
<dbReference type="GO" id="GO:0005840">
    <property type="term" value="C:ribosome"/>
    <property type="evidence" value="ECO:0007669"/>
    <property type="project" value="UniProtKB-KW"/>
</dbReference>
<keyword evidence="3" id="KW-0689">Ribosomal protein</keyword>
<name>A0A2G2Z2S9_CAPAN</name>
<dbReference type="OMA" id="NQHESKS"/>
<reference evidence="6 7" key="2">
    <citation type="journal article" date="2017" name="Genome Biol.">
        <title>New reference genome sequences of hot pepper reveal the massive evolution of plant disease-resistance genes by retroduplication.</title>
        <authorList>
            <person name="Kim S."/>
            <person name="Park J."/>
            <person name="Yeom S.I."/>
            <person name="Kim Y.M."/>
            <person name="Seo E."/>
            <person name="Kim K.T."/>
            <person name="Kim M.S."/>
            <person name="Lee J.M."/>
            <person name="Cheong K."/>
            <person name="Shin H.S."/>
            <person name="Kim S.B."/>
            <person name="Han K."/>
            <person name="Lee J."/>
            <person name="Park M."/>
            <person name="Lee H.A."/>
            <person name="Lee H.Y."/>
            <person name="Lee Y."/>
            <person name="Oh S."/>
            <person name="Lee J.H."/>
            <person name="Choi E."/>
            <person name="Choi E."/>
            <person name="Lee S.E."/>
            <person name="Jeon J."/>
            <person name="Kim H."/>
            <person name="Choi G."/>
            <person name="Song H."/>
            <person name="Lee J."/>
            <person name="Lee S.C."/>
            <person name="Kwon J.K."/>
            <person name="Lee H.Y."/>
            <person name="Koo N."/>
            <person name="Hong Y."/>
            <person name="Kim R.W."/>
            <person name="Kang W.H."/>
            <person name="Huh J.H."/>
            <person name="Kang B.C."/>
            <person name="Yang T.J."/>
            <person name="Lee Y.H."/>
            <person name="Bennetzen J.L."/>
            <person name="Choi D."/>
        </authorList>
    </citation>
    <scope>NUCLEOTIDE SEQUENCE [LARGE SCALE GENOMIC DNA]</scope>
    <source>
        <strain evidence="7">cv. CM334</strain>
    </source>
</reference>
<protein>
    <recommendedName>
        <fullName evidence="5">DUF4216 domain-containing protein</fullName>
    </recommendedName>
</protein>
<comment type="caution">
    <text evidence="6">The sequence shown here is derived from an EMBL/GenBank/DDBJ whole genome shotgun (WGS) entry which is preliminary data.</text>
</comment>
<evidence type="ECO:0000259" key="5">
    <source>
        <dbReference type="Pfam" id="PF13952"/>
    </source>
</evidence>
<keyword evidence="7" id="KW-1185">Reference proteome</keyword>
<keyword evidence="4" id="KW-0687">Ribonucleoprotein</keyword>
<organism evidence="6 7">
    <name type="scientific">Capsicum annuum</name>
    <name type="common">Capsicum pepper</name>
    <dbReference type="NCBI Taxonomy" id="4072"/>
    <lineage>
        <taxon>Eukaryota</taxon>
        <taxon>Viridiplantae</taxon>
        <taxon>Streptophyta</taxon>
        <taxon>Embryophyta</taxon>
        <taxon>Tracheophyta</taxon>
        <taxon>Spermatophyta</taxon>
        <taxon>Magnoliopsida</taxon>
        <taxon>eudicotyledons</taxon>
        <taxon>Gunneridae</taxon>
        <taxon>Pentapetalae</taxon>
        <taxon>asterids</taxon>
        <taxon>lamiids</taxon>
        <taxon>Solanales</taxon>
        <taxon>Solanaceae</taxon>
        <taxon>Solanoideae</taxon>
        <taxon>Capsiceae</taxon>
        <taxon>Capsicum</taxon>
    </lineage>
</organism>
<gene>
    <name evidence="6" type="ORF">T459_19828</name>
</gene>
<comment type="subunit">
    <text evidence="2">P1 and P2 exist as dimers at the large ribosomal subunit.</text>
</comment>
<evidence type="ECO:0000256" key="1">
    <source>
        <dbReference type="ARBA" id="ARBA00005436"/>
    </source>
</evidence>
<dbReference type="InterPro" id="IPR025312">
    <property type="entry name" value="DUF4216"/>
</dbReference>
<evidence type="ECO:0000256" key="4">
    <source>
        <dbReference type="ARBA" id="ARBA00023274"/>
    </source>
</evidence>
<feature type="domain" description="DUF4216" evidence="5">
    <location>
        <begin position="2"/>
        <end position="46"/>
    </location>
</feature>